<evidence type="ECO:0000313" key="2">
    <source>
        <dbReference type="Proteomes" id="UP001054945"/>
    </source>
</evidence>
<protein>
    <submittedName>
        <fullName evidence="1">Uncharacterized protein</fullName>
    </submittedName>
</protein>
<dbReference type="EMBL" id="BPLR01019022">
    <property type="protein sequence ID" value="GIZ03997.1"/>
    <property type="molecule type" value="Genomic_DNA"/>
</dbReference>
<sequence>MMTKESLDKVLLSRLFKGSHAGRKPLLEGHAGGQSRGHRRGAIIMREELNTLCGRLPFHYQLIAVSLLMKIDKSLFQQKLETHYDDKKSLLDSKSCCRCYLAPQITWDSRQGHGQGHAGGQSRGHAVEPLMREELDTFWG</sequence>
<evidence type="ECO:0000313" key="1">
    <source>
        <dbReference type="EMBL" id="GIZ03997.1"/>
    </source>
</evidence>
<gene>
    <name evidence="1" type="ORF">CEXT_456651</name>
</gene>
<accession>A0AAV4YCV2</accession>
<comment type="caution">
    <text evidence="1">The sequence shown here is derived from an EMBL/GenBank/DDBJ whole genome shotgun (WGS) entry which is preliminary data.</text>
</comment>
<reference evidence="1 2" key="1">
    <citation type="submission" date="2021-06" db="EMBL/GenBank/DDBJ databases">
        <title>Caerostris extrusa draft genome.</title>
        <authorList>
            <person name="Kono N."/>
            <person name="Arakawa K."/>
        </authorList>
    </citation>
    <scope>NUCLEOTIDE SEQUENCE [LARGE SCALE GENOMIC DNA]</scope>
</reference>
<dbReference type="Proteomes" id="UP001054945">
    <property type="component" value="Unassembled WGS sequence"/>
</dbReference>
<proteinExistence type="predicted"/>
<organism evidence="1 2">
    <name type="scientific">Caerostris extrusa</name>
    <name type="common">Bark spider</name>
    <name type="synonym">Caerostris bankana</name>
    <dbReference type="NCBI Taxonomy" id="172846"/>
    <lineage>
        <taxon>Eukaryota</taxon>
        <taxon>Metazoa</taxon>
        <taxon>Ecdysozoa</taxon>
        <taxon>Arthropoda</taxon>
        <taxon>Chelicerata</taxon>
        <taxon>Arachnida</taxon>
        <taxon>Araneae</taxon>
        <taxon>Araneomorphae</taxon>
        <taxon>Entelegynae</taxon>
        <taxon>Araneoidea</taxon>
        <taxon>Araneidae</taxon>
        <taxon>Caerostris</taxon>
    </lineage>
</organism>
<dbReference type="AlphaFoldDB" id="A0AAV4YCV2"/>
<keyword evidence="2" id="KW-1185">Reference proteome</keyword>
<name>A0AAV4YCV2_CAEEX</name>